<dbReference type="InterPro" id="IPR000792">
    <property type="entry name" value="Tscrpt_reg_LuxR_C"/>
</dbReference>
<dbReference type="SUPFAM" id="SSF46894">
    <property type="entry name" value="C-terminal effector domain of the bipartite response regulators"/>
    <property type="match status" value="1"/>
</dbReference>
<accession>A0A365H9Q9</accession>
<dbReference type="EMBL" id="QLYX01000004">
    <property type="protein sequence ID" value="RAY15013.1"/>
    <property type="molecule type" value="Genomic_DNA"/>
</dbReference>
<dbReference type="PANTHER" id="PTHR34293:SF1">
    <property type="entry name" value="HTH-TYPE TRANSCRIPTIONAL REGULATOR TRMBL2"/>
    <property type="match status" value="1"/>
</dbReference>
<name>A0A365H9Q9_9ACTN</name>
<dbReference type="PANTHER" id="PTHR34293">
    <property type="entry name" value="HTH-TYPE TRANSCRIPTIONAL REGULATOR TRMBL2"/>
    <property type="match status" value="1"/>
</dbReference>
<proteinExistence type="predicted"/>
<comment type="caution">
    <text evidence="2">The sequence shown here is derived from an EMBL/GenBank/DDBJ whole genome shotgun (WGS) entry which is preliminary data.</text>
</comment>
<dbReference type="GO" id="GO:0006355">
    <property type="term" value="P:regulation of DNA-templated transcription"/>
    <property type="evidence" value="ECO:0007669"/>
    <property type="project" value="InterPro"/>
</dbReference>
<dbReference type="PROSITE" id="PS50043">
    <property type="entry name" value="HTH_LUXR_2"/>
    <property type="match status" value="1"/>
</dbReference>
<dbReference type="Pfam" id="PF00196">
    <property type="entry name" value="GerE"/>
    <property type="match status" value="1"/>
</dbReference>
<evidence type="ECO:0000313" key="2">
    <source>
        <dbReference type="EMBL" id="RAY15013.1"/>
    </source>
</evidence>
<organism evidence="2 3">
    <name type="scientific">Actinomadura craniellae</name>
    <dbReference type="NCBI Taxonomy" id="2231787"/>
    <lineage>
        <taxon>Bacteria</taxon>
        <taxon>Bacillati</taxon>
        <taxon>Actinomycetota</taxon>
        <taxon>Actinomycetes</taxon>
        <taxon>Streptosporangiales</taxon>
        <taxon>Thermomonosporaceae</taxon>
        <taxon>Actinomadura</taxon>
    </lineage>
</organism>
<dbReference type="AlphaFoldDB" id="A0A365H9Q9"/>
<dbReference type="GO" id="GO:0003677">
    <property type="term" value="F:DNA binding"/>
    <property type="evidence" value="ECO:0007669"/>
    <property type="project" value="InterPro"/>
</dbReference>
<dbReference type="CDD" id="cd06170">
    <property type="entry name" value="LuxR_C_like"/>
    <property type="match status" value="1"/>
</dbReference>
<keyword evidence="3" id="KW-1185">Reference proteome</keyword>
<dbReference type="InterPro" id="IPR036388">
    <property type="entry name" value="WH-like_DNA-bd_sf"/>
</dbReference>
<feature type="domain" description="HTH luxR-type" evidence="1">
    <location>
        <begin position="244"/>
        <end position="309"/>
    </location>
</feature>
<dbReference type="SMART" id="SM00421">
    <property type="entry name" value="HTH_LUXR"/>
    <property type="match status" value="1"/>
</dbReference>
<gene>
    <name evidence="2" type="ORF">DPM19_09690</name>
</gene>
<dbReference type="Proteomes" id="UP000251891">
    <property type="component" value="Unassembled WGS sequence"/>
</dbReference>
<dbReference type="Gene3D" id="1.10.10.10">
    <property type="entry name" value="Winged helix-like DNA-binding domain superfamily/Winged helix DNA-binding domain"/>
    <property type="match status" value="1"/>
</dbReference>
<reference evidence="2 3" key="1">
    <citation type="submission" date="2018-06" db="EMBL/GenBank/DDBJ databases">
        <title>Actinomadura craniellae sp. nov. isolated from marine sponge Craniella sp.</title>
        <authorList>
            <person name="Li L."/>
            <person name="Xu Q.H."/>
            <person name="Lin H.W."/>
            <person name="Lu Y.H."/>
        </authorList>
    </citation>
    <scope>NUCLEOTIDE SEQUENCE [LARGE SCALE GENOMIC DNA]</scope>
    <source>
        <strain evidence="2 3">LHW63021</strain>
    </source>
</reference>
<dbReference type="InterPro" id="IPR016032">
    <property type="entry name" value="Sig_transdc_resp-reg_C-effctor"/>
</dbReference>
<protein>
    <recommendedName>
        <fullName evidence="1">HTH luxR-type domain-containing protein</fullName>
    </recommendedName>
</protein>
<evidence type="ECO:0000259" key="1">
    <source>
        <dbReference type="PROSITE" id="PS50043"/>
    </source>
</evidence>
<dbReference type="InterPro" id="IPR051797">
    <property type="entry name" value="TrmB-like"/>
</dbReference>
<sequence>MIQNELLALYIPMLVQGGCPVEEATSLLGDGEHVELLTRQGMAYLQEDADGHPALVPASPDLALQRALARLAGDLAAEHQMLLEGQERLRTAQRGTGSAVDGSMNQLVQFLTDQDRLAELTSTLVGSAQREWLILGDHIAGDRPDDARPPSYSRTRCRAIYESSRVESPAGRESVDADVRVGATVRLLPQIGMSMRIADEAIALMPLAEKSSAGALLLQSSVIVGALREYFELLWERATPYGAPDGQNEPLPPIQMKILRLLVQDLPDKAIADQLGVSLATVGRQLNAIRDALGVHNRFAIGVAAVRRGLVD</sequence>
<evidence type="ECO:0000313" key="3">
    <source>
        <dbReference type="Proteomes" id="UP000251891"/>
    </source>
</evidence>